<sequence length="68" mass="7966">MNRYLLNRTPQANGDHEVHKDTCYFKPANYIDLGYHSNCHDAIRYARANYPNIRIDGCAYCNRECHTS</sequence>
<dbReference type="RefSeq" id="WP_006263488.1">
    <property type="nucleotide sequence ID" value="NZ_JH590837.1"/>
</dbReference>
<proteinExistence type="predicted"/>
<evidence type="ECO:0000313" key="1">
    <source>
        <dbReference type="EMBL" id="EHO12585.1"/>
    </source>
</evidence>
<dbReference type="Proteomes" id="UP000004834">
    <property type="component" value="Unassembled WGS sequence"/>
</dbReference>
<protein>
    <submittedName>
        <fullName evidence="1">Uncharacterized protein</fullName>
    </submittedName>
</protein>
<evidence type="ECO:0000313" key="2">
    <source>
        <dbReference type="Proteomes" id="UP000004834"/>
    </source>
</evidence>
<organism evidence="1 2">
    <name type="scientific">Myroides odoratimimus CIP 101113</name>
    <dbReference type="NCBI Taxonomy" id="883154"/>
    <lineage>
        <taxon>Bacteria</taxon>
        <taxon>Pseudomonadati</taxon>
        <taxon>Bacteroidota</taxon>
        <taxon>Flavobacteriia</taxon>
        <taxon>Flavobacteriales</taxon>
        <taxon>Flavobacteriaceae</taxon>
        <taxon>Myroides</taxon>
    </lineage>
</organism>
<dbReference type="EMBL" id="AGEE01000017">
    <property type="protein sequence ID" value="EHO12585.1"/>
    <property type="molecule type" value="Genomic_DNA"/>
</dbReference>
<comment type="caution">
    <text evidence="1">The sequence shown here is derived from an EMBL/GenBank/DDBJ whole genome shotgun (WGS) entry which is preliminary data.</text>
</comment>
<reference evidence="1 2" key="1">
    <citation type="submission" date="2011-11" db="EMBL/GenBank/DDBJ databases">
        <title>The Genome Sequence of Myroides odoratimimus CIP 101113.</title>
        <authorList>
            <person name="Earl A."/>
            <person name="Ward D."/>
            <person name="Feldgarden M."/>
            <person name="Gevers D."/>
            <person name="Huys G."/>
            <person name="Young S.K."/>
            <person name="Zeng Q."/>
            <person name="Gargeya S."/>
            <person name="Fitzgerald M."/>
            <person name="Haas B."/>
            <person name="Abouelleil A."/>
            <person name="Alvarado L."/>
            <person name="Arachchi H.M."/>
            <person name="Berlin A."/>
            <person name="Brown A."/>
            <person name="Chapman S.B."/>
            <person name="Chen Z."/>
            <person name="Dunbar C."/>
            <person name="Freedman E."/>
            <person name="Gearin G."/>
            <person name="Goldberg J."/>
            <person name="Griggs A."/>
            <person name="Gujja S."/>
            <person name="Heiman D."/>
            <person name="Howarth C."/>
            <person name="Larson L."/>
            <person name="Lui A."/>
            <person name="MacDonald P.J.P."/>
            <person name="Montmayeur A."/>
            <person name="Murphy C."/>
            <person name="Neiman D."/>
            <person name="Pearson M."/>
            <person name="Priest M."/>
            <person name="Roberts A."/>
            <person name="Saif S."/>
            <person name="Shea T."/>
            <person name="Shenoy N."/>
            <person name="Sisk P."/>
            <person name="Stolte C."/>
            <person name="Sykes S."/>
            <person name="Wortman J."/>
            <person name="Nusbaum C."/>
            <person name="Birren B."/>
        </authorList>
    </citation>
    <scope>NUCLEOTIDE SEQUENCE [LARGE SCALE GENOMIC DNA]</scope>
    <source>
        <strain evidence="1 2">CIP 101113</strain>
    </source>
</reference>
<name>A0AAV3F3E2_9FLAO</name>
<accession>A0AAV3F3E2</accession>
<gene>
    <name evidence="1" type="ORF">HMPREF9715_01740</name>
</gene>
<dbReference type="AlphaFoldDB" id="A0AAV3F3E2"/>